<evidence type="ECO:0000256" key="1">
    <source>
        <dbReference type="SAM" id="SignalP"/>
    </source>
</evidence>
<dbReference type="Proteomes" id="UP000613582">
    <property type="component" value="Unassembled WGS sequence"/>
</dbReference>
<comment type="caution">
    <text evidence="2">The sequence shown here is derived from an EMBL/GenBank/DDBJ whole genome shotgun (WGS) entry which is preliminary data.</text>
</comment>
<dbReference type="RefSeq" id="WP_188158412.1">
    <property type="nucleotide sequence ID" value="NZ_BMGH01000001.1"/>
</dbReference>
<keyword evidence="1" id="KW-0732">Signal</keyword>
<organism evidence="2 3">
    <name type="scientific">Aquisalinus flavus</name>
    <dbReference type="NCBI Taxonomy" id="1526572"/>
    <lineage>
        <taxon>Bacteria</taxon>
        <taxon>Pseudomonadati</taxon>
        <taxon>Pseudomonadota</taxon>
        <taxon>Alphaproteobacteria</taxon>
        <taxon>Parvularculales</taxon>
        <taxon>Parvularculaceae</taxon>
        <taxon>Aquisalinus</taxon>
    </lineage>
</organism>
<proteinExistence type="predicted"/>
<feature type="chain" id="PRO_5035175471" evidence="1">
    <location>
        <begin position="24"/>
        <end position="256"/>
    </location>
</feature>
<protein>
    <submittedName>
        <fullName evidence="2">Uncharacterized protein</fullName>
    </submittedName>
</protein>
<gene>
    <name evidence="2" type="ORF">GCM10011342_21590</name>
</gene>
<dbReference type="AlphaFoldDB" id="A0A8J2V7N9"/>
<keyword evidence="3" id="KW-1185">Reference proteome</keyword>
<feature type="signal peptide" evidence="1">
    <location>
        <begin position="1"/>
        <end position="23"/>
    </location>
</feature>
<reference evidence="2" key="2">
    <citation type="submission" date="2020-09" db="EMBL/GenBank/DDBJ databases">
        <authorList>
            <person name="Sun Q."/>
            <person name="Zhou Y."/>
        </authorList>
    </citation>
    <scope>NUCLEOTIDE SEQUENCE</scope>
    <source>
        <strain evidence="2">CGMCC 1.12921</strain>
    </source>
</reference>
<name>A0A8J2V7N9_9PROT</name>
<evidence type="ECO:0000313" key="3">
    <source>
        <dbReference type="Proteomes" id="UP000613582"/>
    </source>
</evidence>
<sequence>MKRLSAGIAIAALVAGAGIGAAAAQGNSLSAKPDATEIITDAGKLMYDYDVENIVPILQELGLKWQGRTAPQGQKVIIAEAPSGMSFVLMPTACKSGVAAGCVGVSMTAVFGGDIDQRTVTSFNYRYPFTSAGVEEGGSAFINRYEIADYGMPRGNFVTSLSVFLVQAEMLQESLITATQTVSQKSYLGDLSANALNMQQVFADEGAAQLAGISADSHQASLESTAEFVRVLVEADRQSPGKIVNITVNKPAAGDE</sequence>
<dbReference type="EMBL" id="BMGH01000001">
    <property type="protein sequence ID" value="GGD12482.1"/>
    <property type="molecule type" value="Genomic_DNA"/>
</dbReference>
<accession>A0A8J2V7N9</accession>
<reference evidence="2" key="1">
    <citation type="journal article" date="2014" name="Int. J. Syst. Evol. Microbiol.">
        <title>Complete genome sequence of Corynebacterium casei LMG S-19264T (=DSM 44701T), isolated from a smear-ripened cheese.</title>
        <authorList>
            <consortium name="US DOE Joint Genome Institute (JGI-PGF)"/>
            <person name="Walter F."/>
            <person name="Albersmeier A."/>
            <person name="Kalinowski J."/>
            <person name="Ruckert C."/>
        </authorList>
    </citation>
    <scope>NUCLEOTIDE SEQUENCE</scope>
    <source>
        <strain evidence="2">CGMCC 1.12921</strain>
    </source>
</reference>
<evidence type="ECO:0000313" key="2">
    <source>
        <dbReference type="EMBL" id="GGD12482.1"/>
    </source>
</evidence>